<proteinExistence type="predicted"/>
<name>A0AAW0BA34_9AGAR</name>
<feature type="compositionally biased region" description="Polar residues" evidence="1">
    <location>
        <begin position="1"/>
        <end position="10"/>
    </location>
</feature>
<gene>
    <name evidence="2" type="ORF">VNI00_016896</name>
</gene>
<sequence>MAGFSSSQDVGTPRSPSPVDRREGAILLGGYPRGQPTPRSYTYTEHDPMLGKTVIKTTTEDCGDIVITVITKIQYRRADPADDSNAPSPAQVNVEETAEVDERPSAPHPRQLKPFNAEKYYVVFAGTRVGIFGRWFDVLHASVYGLLTWYIFSRNSEALSYVEGVRGAKHHSYKTWNEAILEYSRAYHNKKEGWNVEVLDGPVSLNEEDPEITRGLTFTQSSRGTGVQGR</sequence>
<evidence type="ECO:0000313" key="3">
    <source>
        <dbReference type="Proteomes" id="UP001383192"/>
    </source>
</evidence>
<dbReference type="AlphaFoldDB" id="A0AAW0BA34"/>
<protein>
    <submittedName>
        <fullName evidence="2">Uncharacterized protein</fullName>
    </submittedName>
</protein>
<evidence type="ECO:0000313" key="2">
    <source>
        <dbReference type="EMBL" id="KAK7022850.1"/>
    </source>
</evidence>
<feature type="region of interest" description="Disordered" evidence="1">
    <location>
        <begin position="78"/>
        <end position="111"/>
    </location>
</feature>
<dbReference type="InterPro" id="IPR037056">
    <property type="entry name" value="RNase_H1_N_sf"/>
</dbReference>
<dbReference type="EMBL" id="JAYKXP010000145">
    <property type="protein sequence ID" value="KAK7022850.1"/>
    <property type="molecule type" value="Genomic_DNA"/>
</dbReference>
<feature type="region of interest" description="Disordered" evidence="1">
    <location>
        <begin position="1"/>
        <end position="45"/>
    </location>
</feature>
<organism evidence="2 3">
    <name type="scientific">Paramarasmius palmivorus</name>
    <dbReference type="NCBI Taxonomy" id="297713"/>
    <lineage>
        <taxon>Eukaryota</taxon>
        <taxon>Fungi</taxon>
        <taxon>Dikarya</taxon>
        <taxon>Basidiomycota</taxon>
        <taxon>Agaricomycotina</taxon>
        <taxon>Agaricomycetes</taxon>
        <taxon>Agaricomycetidae</taxon>
        <taxon>Agaricales</taxon>
        <taxon>Marasmiineae</taxon>
        <taxon>Marasmiaceae</taxon>
        <taxon>Paramarasmius</taxon>
    </lineage>
</organism>
<evidence type="ECO:0000256" key="1">
    <source>
        <dbReference type="SAM" id="MobiDB-lite"/>
    </source>
</evidence>
<dbReference type="Gene3D" id="3.40.970.10">
    <property type="entry name" value="Ribonuclease H1, N-terminal domain"/>
    <property type="match status" value="1"/>
</dbReference>
<comment type="caution">
    <text evidence="2">The sequence shown here is derived from an EMBL/GenBank/DDBJ whole genome shotgun (WGS) entry which is preliminary data.</text>
</comment>
<accession>A0AAW0BA34</accession>
<reference evidence="2 3" key="1">
    <citation type="submission" date="2024-01" db="EMBL/GenBank/DDBJ databases">
        <title>A draft genome for a cacao thread blight-causing isolate of Paramarasmius palmivorus.</title>
        <authorList>
            <person name="Baruah I.K."/>
            <person name="Bukari Y."/>
            <person name="Amoako-Attah I."/>
            <person name="Meinhardt L.W."/>
            <person name="Bailey B.A."/>
            <person name="Cohen S.P."/>
        </authorList>
    </citation>
    <scope>NUCLEOTIDE SEQUENCE [LARGE SCALE GENOMIC DNA]</scope>
    <source>
        <strain evidence="2 3">GH-12</strain>
    </source>
</reference>
<keyword evidence="3" id="KW-1185">Reference proteome</keyword>
<dbReference type="Proteomes" id="UP001383192">
    <property type="component" value="Unassembled WGS sequence"/>
</dbReference>